<evidence type="ECO:0000313" key="3">
    <source>
        <dbReference type="EMBL" id="KAK3305256.1"/>
    </source>
</evidence>
<keyword evidence="2" id="KW-0472">Membrane</keyword>
<dbReference type="RefSeq" id="XP_062721036.1">
    <property type="nucleotide sequence ID" value="XM_062864197.1"/>
</dbReference>
<reference evidence="3" key="1">
    <citation type="journal article" date="2023" name="Mol. Phylogenet. Evol.">
        <title>Genome-scale phylogeny and comparative genomics of the fungal order Sordariales.</title>
        <authorList>
            <person name="Hensen N."/>
            <person name="Bonometti L."/>
            <person name="Westerberg I."/>
            <person name="Brannstrom I.O."/>
            <person name="Guillou S."/>
            <person name="Cros-Aarteil S."/>
            <person name="Calhoun S."/>
            <person name="Haridas S."/>
            <person name="Kuo A."/>
            <person name="Mondo S."/>
            <person name="Pangilinan J."/>
            <person name="Riley R."/>
            <person name="LaButti K."/>
            <person name="Andreopoulos B."/>
            <person name="Lipzen A."/>
            <person name="Chen C."/>
            <person name="Yan M."/>
            <person name="Daum C."/>
            <person name="Ng V."/>
            <person name="Clum A."/>
            <person name="Steindorff A."/>
            <person name="Ohm R.A."/>
            <person name="Martin F."/>
            <person name="Silar P."/>
            <person name="Natvig D.O."/>
            <person name="Lalanne C."/>
            <person name="Gautier V."/>
            <person name="Ament-Velasquez S.L."/>
            <person name="Kruys A."/>
            <person name="Hutchinson M.I."/>
            <person name="Powell A.J."/>
            <person name="Barry K."/>
            <person name="Miller A.N."/>
            <person name="Grigoriev I.V."/>
            <person name="Debuchy R."/>
            <person name="Gladieux P."/>
            <person name="Hiltunen Thoren M."/>
            <person name="Johannesson H."/>
        </authorList>
    </citation>
    <scope>NUCLEOTIDE SEQUENCE</scope>
    <source>
        <strain evidence="3">CBS 333.67</strain>
    </source>
</reference>
<feature type="transmembrane region" description="Helical" evidence="2">
    <location>
        <begin position="581"/>
        <end position="598"/>
    </location>
</feature>
<feature type="transmembrane region" description="Helical" evidence="2">
    <location>
        <begin position="53"/>
        <end position="83"/>
    </location>
</feature>
<sequence>AAIWSRTEYQSKLVAPWIRLSQQPSHPKHTVLLDYLSNFQLYAVFKALRNRDFVVSIASAVAIIIKVMIVISTGLITLSWMLVDHASFPMTVQDHFVDNGARLGNSGNLAYYIMQGLMDRNLSYPDGMSETFAFQSVQADLPDTAETRVVVDGFGNSLDCRPADVVLRGSRPGDPHTFAESTMNLTIKSPECKVQDLRIYPGPGAACFRDDPDRCTFLFGRFHPIQCDGTSGDSGRRVLVMFGNMTYVVDRSTVEKDYTGQLRKHPILATLNRSAQMLCVPTYAITRVEVVRNGTHTSSVTRSPGAGNRTLDSVTGWHMMDAHYAAFAGIGSTASAYPRSVNISGTVVDVDPYLQIALPRQFETGEQLPSLLDPEPLRELATRYYQQFGAIIAKQALVEPASVETHGSVVLFGNRLVMRTWAAQWMAGLAICCSVLATIGAFLVPRRGILPHSPTTLPGMASLVAESHDLLASLRYSGAANAPSLARPLAALRFQSGTVTDPASNKPRFAILSAHELLDRSSTAFPQISSKHTHPGVLHPISRCALCLVLAGLIISLELTLRKSNKEDGLGDVGDDTYIHYAWTALPAFVFGVLAMTISSMDFQVRSLAPYTALKHTIDAKTFMTIDFMDMSIPRTMFNEIKFVNIGALAATTAFLVSSLFAIVSSSLFQLVAVPTVLPATLHANMSFALTPYGNKEAASIASLILESNLSYPRFTYGDLAFPQLVPSVSIDPDHIVNTSSISINAEIPAVRAKMTCRIYDASKIQTNLTLNYTIQYTSYQNPLGIYIEGEECNRFPKNEYSKYNNILPTYPNMTYFGLGDQTSNISAVQGCSDLLYTWGKLDFTATPIVQHIASVGCNQTAETVLVNTTFVGTALDIDSRNFPQPLEHTAGPSTLRLSSSLIYSYLASINTAPQILDPFFQMLTSSPWAIPLSSLGDPTALQAITDSIKQHHGLIAAQTFAQQLVPANSSNATLPASILKANPNATDDGVTYTGTATTNTADGEGKRR</sequence>
<dbReference type="Pfam" id="PF11915">
    <property type="entry name" value="DUF3433"/>
    <property type="match status" value="2"/>
</dbReference>
<comment type="caution">
    <text evidence="3">The sequence shown here is derived from an EMBL/GenBank/DDBJ whole genome shotgun (WGS) entry which is preliminary data.</text>
</comment>
<organism evidence="3 4">
    <name type="scientific">Chaetomium strumarium</name>
    <dbReference type="NCBI Taxonomy" id="1170767"/>
    <lineage>
        <taxon>Eukaryota</taxon>
        <taxon>Fungi</taxon>
        <taxon>Dikarya</taxon>
        <taxon>Ascomycota</taxon>
        <taxon>Pezizomycotina</taxon>
        <taxon>Sordariomycetes</taxon>
        <taxon>Sordariomycetidae</taxon>
        <taxon>Sordariales</taxon>
        <taxon>Chaetomiaceae</taxon>
        <taxon>Chaetomium</taxon>
    </lineage>
</organism>
<dbReference type="EMBL" id="JAUDZG010000004">
    <property type="protein sequence ID" value="KAK3305256.1"/>
    <property type="molecule type" value="Genomic_DNA"/>
</dbReference>
<dbReference type="InterPro" id="IPR021840">
    <property type="entry name" value="DUF3433"/>
</dbReference>
<evidence type="ECO:0000313" key="4">
    <source>
        <dbReference type="Proteomes" id="UP001273166"/>
    </source>
</evidence>
<feature type="region of interest" description="Disordered" evidence="1">
    <location>
        <begin position="986"/>
        <end position="1009"/>
    </location>
</feature>
<feature type="transmembrane region" description="Helical" evidence="2">
    <location>
        <begin position="425"/>
        <end position="444"/>
    </location>
</feature>
<dbReference type="PANTHER" id="PTHR37544">
    <property type="entry name" value="SPRAY-RELATED"/>
    <property type="match status" value="1"/>
</dbReference>
<keyword evidence="2" id="KW-1133">Transmembrane helix</keyword>
<feature type="transmembrane region" description="Helical" evidence="2">
    <location>
        <begin position="643"/>
        <end position="664"/>
    </location>
</feature>
<dbReference type="AlphaFoldDB" id="A0AAJ0GSF6"/>
<feature type="compositionally biased region" description="Low complexity" evidence="1">
    <location>
        <begin position="986"/>
        <end position="1003"/>
    </location>
</feature>
<accession>A0AAJ0GSF6</accession>
<dbReference type="PANTHER" id="PTHR37544:SF1">
    <property type="entry name" value="PHOSPHORIBOSYLAMINOIMIDAZOLE-SUCCINOCARBOXAMIDE SYNTHASE"/>
    <property type="match status" value="1"/>
</dbReference>
<feature type="transmembrane region" description="Helical" evidence="2">
    <location>
        <begin position="541"/>
        <end position="561"/>
    </location>
</feature>
<feature type="non-terminal residue" evidence="3">
    <location>
        <position position="1"/>
    </location>
</feature>
<reference evidence="3" key="2">
    <citation type="submission" date="2023-06" db="EMBL/GenBank/DDBJ databases">
        <authorList>
            <consortium name="Lawrence Berkeley National Laboratory"/>
            <person name="Mondo S.J."/>
            <person name="Hensen N."/>
            <person name="Bonometti L."/>
            <person name="Westerberg I."/>
            <person name="Brannstrom I.O."/>
            <person name="Guillou S."/>
            <person name="Cros-Aarteil S."/>
            <person name="Calhoun S."/>
            <person name="Haridas S."/>
            <person name="Kuo A."/>
            <person name="Pangilinan J."/>
            <person name="Riley R."/>
            <person name="Labutti K."/>
            <person name="Andreopoulos B."/>
            <person name="Lipzen A."/>
            <person name="Chen C."/>
            <person name="Yanf M."/>
            <person name="Daum C."/>
            <person name="Ng V."/>
            <person name="Clum A."/>
            <person name="Steindorff A."/>
            <person name="Ohm R."/>
            <person name="Martin F."/>
            <person name="Silar P."/>
            <person name="Natvig D."/>
            <person name="Lalanne C."/>
            <person name="Gautier V."/>
            <person name="Ament-Velasquez S.L."/>
            <person name="Kruys A."/>
            <person name="Hutchinson M.I."/>
            <person name="Powell A.J."/>
            <person name="Barry K."/>
            <person name="Miller A.N."/>
            <person name="Grigoriev I.V."/>
            <person name="Debuchy R."/>
            <person name="Gladieux P."/>
            <person name="Thoren M.H."/>
            <person name="Johannesson H."/>
        </authorList>
    </citation>
    <scope>NUCLEOTIDE SEQUENCE</scope>
    <source>
        <strain evidence="3">CBS 333.67</strain>
    </source>
</reference>
<keyword evidence="4" id="KW-1185">Reference proteome</keyword>
<dbReference type="Proteomes" id="UP001273166">
    <property type="component" value="Unassembled WGS sequence"/>
</dbReference>
<gene>
    <name evidence="3" type="ORF">B0T15DRAFT_370692</name>
</gene>
<protein>
    <submittedName>
        <fullName evidence="3">Uncharacterized protein</fullName>
    </submittedName>
</protein>
<keyword evidence="2" id="KW-0812">Transmembrane</keyword>
<proteinExistence type="predicted"/>
<name>A0AAJ0GSF6_9PEZI</name>
<feature type="non-terminal residue" evidence="3">
    <location>
        <position position="1009"/>
    </location>
</feature>
<evidence type="ECO:0000256" key="2">
    <source>
        <dbReference type="SAM" id="Phobius"/>
    </source>
</evidence>
<evidence type="ECO:0000256" key="1">
    <source>
        <dbReference type="SAM" id="MobiDB-lite"/>
    </source>
</evidence>
<dbReference type="GeneID" id="87883026"/>